<sequence length="124" mass="14061">MTGDERDGVPKESFEFDPASLPTNLDDFIDLKKDNRAMNTEPNGLPHEFLESEGKPVMGSGRVCAAEKQENSERETSMHRYPRKAISQSASSVKLERLDVTLLNPQEVLLHVRLMKLSKHQRNI</sequence>
<evidence type="ECO:0000313" key="2">
    <source>
        <dbReference type="EMBL" id="PQQ11483.1"/>
    </source>
</evidence>
<proteinExistence type="predicted"/>
<protein>
    <submittedName>
        <fullName evidence="2">Uncharacterized protein</fullName>
    </submittedName>
</protein>
<feature type="region of interest" description="Disordered" evidence="1">
    <location>
        <begin position="36"/>
        <end position="57"/>
    </location>
</feature>
<comment type="caution">
    <text evidence="2">The sequence shown here is derived from an EMBL/GenBank/DDBJ whole genome shotgun (WGS) entry which is preliminary data.</text>
</comment>
<accession>A0A314YY71</accession>
<reference evidence="2 3" key="1">
    <citation type="submission" date="2018-02" db="EMBL/GenBank/DDBJ databases">
        <title>Draft genome of wild Prunus yedoensis var. nudiflora.</title>
        <authorList>
            <person name="Baek S."/>
            <person name="Kim J.-H."/>
            <person name="Choi K."/>
            <person name="Kim G.-B."/>
            <person name="Cho A."/>
            <person name="Jang H."/>
            <person name="Shin C.-H."/>
            <person name="Yu H.-J."/>
            <person name="Mun J.-H."/>
        </authorList>
    </citation>
    <scope>NUCLEOTIDE SEQUENCE [LARGE SCALE GENOMIC DNA]</scope>
    <source>
        <strain evidence="3">cv. Jeju island</strain>
        <tissue evidence="2">Leaf</tissue>
    </source>
</reference>
<keyword evidence="3" id="KW-1185">Reference proteome</keyword>
<dbReference type="AlphaFoldDB" id="A0A314YY71"/>
<name>A0A314YY71_PRUYE</name>
<feature type="region of interest" description="Disordered" evidence="1">
    <location>
        <begin position="1"/>
        <end position="20"/>
    </location>
</feature>
<dbReference type="Proteomes" id="UP000250321">
    <property type="component" value="Unassembled WGS sequence"/>
</dbReference>
<feature type="region of interest" description="Disordered" evidence="1">
    <location>
        <begin position="69"/>
        <end position="88"/>
    </location>
</feature>
<feature type="compositionally biased region" description="Basic and acidic residues" evidence="1">
    <location>
        <begin position="1"/>
        <end position="14"/>
    </location>
</feature>
<dbReference type="STRING" id="2094558.A0A314YY71"/>
<evidence type="ECO:0000313" key="3">
    <source>
        <dbReference type="Proteomes" id="UP000250321"/>
    </source>
</evidence>
<organism evidence="2 3">
    <name type="scientific">Prunus yedoensis var. nudiflora</name>
    <dbReference type="NCBI Taxonomy" id="2094558"/>
    <lineage>
        <taxon>Eukaryota</taxon>
        <taxon>Viridiplantae</taxon>
        <taxon>Streptophyta</taxon>
        <taxon>Embryophyta</taxon>
        <taxon>Tracheophyta</taxon>
        <taxon>Spermatophyta</taxon>
        <taxon>Magnoliopsida</taxon>
        <taxon>eudicotyledons</taxon>
        <taxon>Gunneridae</taxon>
        <taxon>Pentapetalae</taxon>
        <taxon>rosids</taxon>
        <taxon>fabids</taxon>
        <taxon>Rosales</taxon>
        <taxon>Rosaceae</taxon>
        <taxon>Amygdaloideae</taxon>
        <taxon>Amygdaleae</taxon>
        <taxon>Prunus</taxon>
    </lineage>
</organism>
<evidence type="ECO:0000256" key="1">
    <source>
        <dbReference type="SAM" id="MobiDB-lite"/>
    </source>
</evidence>
<feature type="compositionally biased region" description="Basic and acidic residues" evidence="1">
    <location>
        <begin position="69"/>
        <end position="78"/>
    </location>
</feature>
<gene>
    <name evidence="2" type="ORF">Pyn_34637</name>
</gene>
<dbReference type="EMBL" id="PJQY01000397">
    <property type="protein sequence ID" value="PQQ11483.1"/>
    <property type="molecule type" value="Genomic_DNA"/>
</dbReference>